<accession>B8G2Z8</accession>
<reference evidence="6" key="1">
    <citation type="submission" date="2008-12" db="EMBL/GenBank/DDBJ databases">
        <title>Complete sequence of Chloroflexus aggregans DSM 9485.</title>
        <authorList>
            <consortium name="US DOE Joint Genome Institute"/>
            <person name="Lucas S."/>
            <person name="Copeland A."/>
            <person name="Lapidus A."/>
            <person name="Glavina del Rio T."/>
            <person name="Dalin E."/>
            <person name="Tice H."/>
            <person name="Pitluck S."/>
            <person name="Foster B."/>
            <person name="Larimer F."/>
            <person name="Land M."/>
            <person name="Hauser L."/>
            <person name="Kyrpides N."/>
            <person name="Mikhailova N."/>
            <person name="Bryant D."/>
            <person name="Richardson P."/>
        </authorList>
    </citation>
    <scope>NUCLEOTIDE SEQUENCE</scope>
    <source>
        <strain evidence="6">DSM 9485</strain>
    </source>
</reference>
<evidence type="ECO:0000256" key="3">
    <source>
        <dbReference type="ARBA" id="ARBA00023163"/>
    </source>
</evidence>
<dbReference type="GO" id="GO:0000976">
    <property type="term" value="F:transcription cis-regulatory region binding"/>
    <property type="evidence" value="ECO:0007669"/>
    <property type="project" value="TreeGrafter"/>
</dbReference>
<keyword evidence="7" id="KW-1185">Reference proteome</keyword>
<gene>
    <name evidence="6" type="ordered locus">Cagg_0356</name>
</gene>
<dbReference type="Proteomes" id="UP000002508">
    <property type="component" value="Chromosome"/>
</dbReference>
<protein>
    <submittedName>
        <fullName evidence="6">Transcriptional regulator, TetR family</fullName>
    </submittedName>
</protein>
<dbReference type="SUPFAM" id="SSF48498">
    <property type="entry name" value="Tetracyclin repressor-like, C-terminal domain"/>
    <property type="match status" value="1"/>
</dbReference>
<evidence type="ECO:0000313" key="7">
    <source>
        <dbReference type="Proteomes" id="UP000002508"/>
    </source>
</evidence>
<name>B8G2Z8_CHLAD</name>
<evidence type="ECO:0000256" key="2">
    <source>
        <dbReference type="ARBA" id="ARBA00023125"/>
    </source>
</evidence>
<dbReference type="InterPro" id="IPR001647">
    <property type="entry name" value="HTH_TetR"/>
</dbReference>
<keyword evidence="3" id="KW-0804">Transcription</keyword>
<dbReference type="SUPFAM" id="SSF46689">
    <property type="entry name" value="Homeodomain-like"/>
    <property type="match status" value="1"/>
</dbReference>
<dbReference type="STRING" id="326427.Cagg_0356"/>
<dbReference type="InterPro" id="IPR050109">
    <property type="entry name" value="HTH-type_TetR-like_transc_reg"/>
</dbReference>
<organism evidence="6 7">
    <name type="scientific">Chloroflexus aggregans (strain MD-66 / DSM 9485)</name>
    <dbReference type="NCBI Taxonomy" id="326427"/>
    <lineage>
        <taxon>Bacteria</taxon>
        <taxon>Bacillati</taxon>
        <taxon>Chloroflexota</taxon>
        <taxon>Chloroflexia</taxon>
        <taxon>Chloroflexales</taxon>
        <taxon>Chloroflexineae</taxon>
        <taxon>Chloroflexaceae</taxon>
        <taxon>Chloroflexus</taxon>
    </lineage>
</organism>
<proteinExistence type="predicted"/>
<feature type="DNA-binding region" description="H-T-H motif" evidence="4">
    <location>
        <begin position="63"/>
        <end position="82"/>
    </location>
</feature>
<dbReference type="GO" id="GO:0003700">
    <property type="term" value="F:DNA-binding transcription factor activity"/>
    <property type="evidence" value="ECO:0007669"/>
    <property type="project" value="TreeGrafter"/>
</dbReference>
<evidence type="ECO:0000256" key="1">
    <source>
        <dbReference type="ARBA" id="ARBA00023015"/>
    </source>
</evidence>
<dbReference type="EMBL" id="CP001337">
    <property type="protein sequence ID" value="ACL23302.1"/>
    <property type="molecule type" value="Genomic_DNA"/>
</dbReference>
<dbReference type="PROSITE" id="PS50977">
    <property type="entry name" value="HTH_TETR_2"/>
    <property type="match status" value="1"/>
</dbReference>
<keyword evidence="1" id="KW-0805">Transcription regulation</keyword>
<evidence type="ECO:0000256" key="4">
    <source>
        <dbReference type="PROSITE-ProRule" id="PRU00335"/>
    </source>
</evidence>
<evidence type="ECO:0000259" key="5">
    <source>
        <dbReference type="PROSITE" id="PS50977"/>
    </source>
</evidence>
<dbReference type="KEGG" id="cag:Cagg_0356"/>
<feature type="domain" description="HTH tetR-type" evidence="5">
    <location>
        <begin position="40"/>
        <end position="100"/>
    </location>
</feature>
<dbReference type="Gene3D" id="1.10.357.10">
    <property type="entry name" value="Tetracycline Repressor, domain 2"/>
    <property type="match status" value="1"/>
</dbReference>
<evidence type="ECO:0000313" key="6">
    <source>
        <dbReference type="EMBL" id="ACL23302.1"/>
    </source>
</evidence>
<dbReference type="PANTHER" id="PTHR30055:SF234">
    <property type="entry name" value="HTH-TYPE TRANSCRIPTIONAL REGULATOR BETI"/>
    <property type="match status" value="1"/>
</dbReference>
<dbReference type="AlphaFoldDB" id="B8G2Z8"/>
<dbReference type="InterPro" id="IPR009057">
    <property type="entry name" value="Homeodomain-like_sf"/>
</dbReference>
<dbReference type="HOGENOM" id="CLU_069356_12_2_0"/>
<dbReference type="eggNOG" id="COG1309">
    <property type="taxonomic scope" value="Bacteria"/>
</dbReference>
<keyword evidence="2 4" id="KW-0238">DNA-binding</keyword>
<dbReference type="PRINTS" id="PR00455">
    <property type="entry name" value="HTHTETR"/>
</dbReference>
<dbReference type="InterPro" id="IPR036271">
    <property type="entry name" value="Tet_transcr_reg_TetR-rel_C_sf"/>
</dbReference>
<dbReference type="PANTHER" id="PTHR30055">
    <property type="entry name" value="HTH-TYPE TRANSCRIPTIONAL REGULATOR RUTR"/>
    <property type="match status" value="1"/>
</dbReference>
<dbReference type="Pfam" id="PF00440">
    <property type="entry name" value="TetR_N"/>
    <property type="match status" value="1"/>
</dbReference>
<sequence>MMFRLRRCFLVCGIVAANNRIVGRVTEPLMSTTLRERRRQMLRDEILAATQQFIAERGFAALAMDELAARVGISKPTLYNQFPTREDLLAAMIARLIRDLFAAAAVGEPTDRSPLEQLCDLLRASIVFQIQHHAAAFQLWLPEVTELLEKHPHSRDELLQAQARVIRLAEAAIANGEVAADLQPVDVIRAFSSLLCFPFVGGRNLPPADDPEATADLVVRIFRQGLQSPREQTQS</sequence>